<evidence type="ECO:0000313" key="2">
    <source>
        <dbReference type="Proteomes" id="UP000672526"/>
    </source>
</evidence>
<reference evidence="1 2" key="1">
    <citation type="submission" date="2021-02" db="EMBL/GenBank/DDBJ databases">
        <authorList>
            <person name="Vanwijnsberghe S."/>
        </authorList>
    </citation>
    <scope>NUCLEOTIDE SEQUENCE [LARGE SCALE GENOMIC DNA]</scope>
    <source>
        <strain evidence="1 2">LMG 31837</strain>
    </source>
</reference>
<gene>
    <name evidence="1" type="ORF">R69888_03391</name>
</gene>
<dbReference type="Proteomes" id="UP000672526">
    <property type="component" value="Unassembled WGS sequence"/>
</dbReference>
<protein>
    <submittedName>
        <fullName evidence="1">Uncharacterized protein</fullName>
    </submittedName>
</protein>
<organism evidence="1 2">
    <name type="scientific">Paraburkholderia haematera</name>
    <dbReference type="NCBI Taxonomy" id="2793077"/>
    <lineage>
        <taxon>Bacteria</taxon>
        <taxon>Pseudomonadati</taxon>
        <taxon>Pseudomonadota</taxon>
        <taxon>Betaproteobacteria</taxon>
        <taxon>Burkholderiales</taxon>
        <taxon>Burkholderiaceae</taxon>
        <taxon>Paraburkholderia</taxon>
    </lineage>
</organism>
<accession>A0ABM8RM96</accession>
<comment type="caution">
    <text evidence="1">The sequence shown here is derived from an EMBL/GenBank/DDBJ whole genome shotgun (WGS) entry which is preliminary data.</text>
</comment>
<evidence type="ECO:0000313" key="1">
    <source>
        <dbReference type="EMBL" id="CAE6760496.1"/>
    </source>
</evidence>
<name>A0ABM8RM96_9BURK</name>
<proteinExistence type="predicted"/>
<sequence>MSCSEQQATQKVGNRWNYKNYNIAITSFLNHRQFVGVVDPSSYMVDAGGTPTTGADRRRSTTFGHRVHGTWGFYTLLYRVSGSGLAPQYVHEGVHPA</sequence>
<keyword evidence="2" id="KW-1185">Reference proteome</keyword>
<dbReference type="EMBL" id="CAJNBK010000008">
    <property type="protein sequence ID" value="CAE6760496.1"/>
    <property type="molecule type" value="Genomic_DNA"/>
</dbReference>